<accession>A5B2B8</accession>
<dbReference type="FunFam" id="3.30.70.270:FF:000020">
    <property type="entry name" value="Transposon Tf2-6 polyprotein-like Protein"/>
    <property type="match status" value="1"/>
</dbReference>
<dbReference type="PANTHER" id="PTHR37984:SF5">
    <property type="entry name" value="PROTEIN NYNRIN-LIKE"/>
    <property type="match status" value="1"/>
</dbReference>
<evidence type="ECO:0000256" key="1">
    <source>
        <dbReference type="ARBA" id="ARBA00023268"/>
    </source>
</evidence>
<dbReference type="InterPro" id="IPR001584">
    <property type="entry name" value="Integrase_cat-core"/>
</dbReference>
<dbReference type="InterPro" id="IPR050951">
    <property type="entry name" value="Retrovirus_Pol_polyprotein"/>
</dbReference>
<dbReference type="GO" id="GO:0003824">
    <property type="term" value="F:catalytic activity"/>
    <property type="evidence" value="ECO:0007669"/>
    <property type="project" value="UniProtKB-KW"/>
</dbReference>
<dbReference type="SUPFAM" id="SSF56672">
    <property type="entry name" value="DNA/RNA polymerases"/>
    <property type="match status" value="1"/>
</dbReference>
<sequence length="505" mass="58290">MLNSLCKNGDFGTLYLELGKQLSCLPKAISSSFQLQIIYGLKRWIFDFLSFQMVYKIALFGSIQFYRRFIKDFAKFSKPLCELLVKDAKFLWDERCQKSFEQLKQFLRTTSMVRAPNWQLPFEVMCDASDFAIGVVLGQREDGKPYVIYWSFIVVFTDHSALKYLLTKQDAKARPIRWILLLQEFNLQIKEKKGVENVVADHLSRLAITHNSHGLPINDDFPEESLLLLEDAPWYAHIANYLVTGEVLSFSWPSLFKDAHAMCRSCDRCQRLRKLTRRNQMTMNPILIVDIFDVWGIDFMGPFPMSFGNSYILVGVDYVSKWVEAIPCKHNDHRVVLKFLKENIFSRFGVPKAIISDGGTHFCNKPLETLLAKYGVKHKSMAKHAISLWKLNTRLDEQLRSQSNSEDFSLEDERLGSSSLGVKKSGCACHIEYKIAEEAMNFMSYVAEVSRRWDEPNAGDMGRMTSQPNAKGEMYNLNDNINMKAKIVAMARRLEELEMKKMQEV</sequence>
<dbReference type="PROSITE" id="PS50994">
    <property type="entry name" value="INTEGRASE"/>
    <property type="match status" value="1"/>
</dbReference>
<feature type="domain" description="Integrase catalytic" evidence="2">
    <location>
        <begin position="281"/>
        <end position="378"/>
    </location>
</feature>
<dbReference type="CDD" id="cd09274">
    <property type="entry name" value="RNase_HI_RT_Ty3"/>
    <property type="match status" value="1"/>
</dbReference>
<dbReference type="GO" id="GO:0015074">
    <property type="term" value="P:DNA integration"/>
    <property type="evidence" value="ECO:0007669"/>
    <property type="project" value="InterPro"/>
</dbReference>
<evidence type="ECO:0000313" key="3">
    <source>
        <dbReference type="EMBL" id="CAN71935.1"/>
    </source>
</evidence>
<dbReference type="InterPro" id="IPR036397">
    <property type="entry name" value="RNaseH_sf"/>
</dbReference>
<protein>
    <recommendedName>
        <fullName evidence="2">Integrase catalytic domain-containing protein</fullName>
    </recommendedName>
</protein>
<organism evidence="3">
    <name type="scientific">Vitis vinifera</name>
    <name type="common">Grape</name>
    <dbReference type="NCBI Taxonomy" id="29760"/>
    <lineage>
        <taxon>Eukaryota</taxon>
        <taxon>Viridiplantae</taxon>
        <taxon>Streptophyta</taxon>
        <taxon>Embryophyta</taxon>
        <taxon>Tracheophyta</taxon>
        <taxon>Spermatophyta</taxon>
        <taxon>Magnoliopsida</taxon>
        <taxon>eudicotyledons</taxon>
        <taxon>Gunneridae</taxon>
        <taxon>Pentapetalae</taxon>
        <taxon>rosids</taxon>
        <taxon>Vitales</taxon>
        <taxon>Vitaceae</taxon>
        <taxon>Viteae</taxon>
        <taxon>Vitis</taxon>
    </lineage>
</organism>
<dbReference type="Pfam" id="PF17919">
    <property type="entry name" value="RT_RNaseH_2"/>
    <property type="match status" value="1"/>
</dbReference>
<dbReference type="PANTHER" id="PTHR37984">
    <property type="entry name" value="PROTEIN CBG26694"/>
    <property type="match status" value="1"/>
</dbReference>
<name>A5B2B8_VITVI</name>
<dbReference type="InterPro" id="IPR043502">
    <property type="entry name" value="DNA/RNA_pol_sf"/>
</dbReference>
<dbReference type="GO" id="GO:0003676">
    <property type="term" value="F:nucleic acid binding"/>
    <property type="evidence" value="ECO:0007669"/>
    <property type="project" value="InterPro"/>
</dbReference>
<dbReference type="EMBL" id="AM444184">
    <property type="protein sequence ID" value="CAN71935.1"/>
    <property type="molecule type" value="Genomic_DNA"/>
</dbReference>
<dbReference type="InterPro" id="IPR041577">
    <property type="entry name" value="RT_RNaseH_2"/>
</dbReference>
<dbReference type="Gene3D" id="3.30.70.270">
    <property type="match status" value="1"/>
</dbReference>
<dbReference type="Pfam" id="PF00665">
    <property type="entry name" value="rve"/>
    <property type="match status" value="1"/>
</dbReference>
<gene>
    <name evidence="3" type="ORF">VITISV_016909</name>
</gene>
<dbReference type="InterPro" id="IPR043128">
    <property type="entry name" value="Rev_trsase/Diguanyl_cyclase"/>
</dbReference>
<dbReference type="SUPFAM" id="SSF53098">
    <property type="entry name" value="Ribonuclease H-like"/>
    <property type="match status" value="1"/>
</dbReference>
<reference evidence="3" key="1">
    <citation type="journal article" date="2007" name="PLoS ONE">
        <title>The first genome sequence of an elite grapevine cultivar (Pinot noir Vitis vinifera L.): coping with a highly heterozygous genome.</title>
        <authorList>
            <person name="Velasco R."/>
            <person name="Zharkikh A."/>
            <person name="Troggio M."/>
            <person name="Cartwright D.A."/>
            <person name="Cestaro A."/>
            <person name="Pruss D."/>
            <person name="Pindo M."/>
            <person name="FitzGerald L.M."/>
            <person name="Vezzulli S."/>
            <person name="Reid J."/>
            <person name="Malacarne G."/>
            <person name="Iliev D."/>
            <person name="Coppola G."/>
            <person name="Wardell B."/>
            <person name="Micheletti D."/>
            <person name="Macalma T."/>
            <person name="Facci M."/>
            <person name="Mitchell J.T."/>
            <person name="Perazzolli M."/>
            <person name="Eldredge G."/>
            <person name="Gatto P."/>
            <person name="Oyzerski R."/>
            <person name="Moretto M."/>
            <person name="Gutin N."/>
            <person name="Stefanini M."/>
            <person name="Chen Y."/>
            <person name="Segala C."/>
            <person name="Davenport C."/>
            <person name="Dematte L."/>
            <person name="Mraz A."/>
            <person name="Battilana J."/>
            <person name="Stormo K."/>
            <person name="Costa F."/>
            <person name="Tao Q."/>
            <person name="Si-Ammour A."/>
            <person name="Harkins T."/>
            <person name="Lackey A."/>
            <person name="Perbost C."/>
            <person name="Taillon B."/>
            <person name="Stella A."/>
            <person name="Solovyev V."/>
            <person name="Fawcett J.A."/>
            <person name="Sterck L."/>
            <person name="Vandepoele K."/>
            <person name="Grando S.M."/>
            <person name="Toppo S."/>
            <person name="Moser C."/>
            <person name="Lanchbury J."/>
            <person name="Bogden R."/>
            <person name="Skolnick M."/>
            <person name="Sgaramella V."/>
            <person name="Bhatnagar S.K."/>
            <person name="Fontana P."/>
            <person name="Gutin A."/>
            <person name="Van de Peer Y."/>
            <person name="Salamini F."/>
            <person name="Viola R."/>
        </authorList>
    </citation>
    <scope>NUCLEOTIDE SEQUENCE</scope>
</reference>
<keyword evidence="1" id="KW-0511">Multifunctional enzyme</keyword>
<evidence type="ECO:0000259" key="2">
    <source>
        <dbReference type="PROSITE" id="PS50994"/>
    </source>
</evidence>
<dbReference type="Gene3D" id="3.30.420.10">
    <property type="entry name" value="Ribonuclease H-like superfamily/Ribonuclease H"/>
    <property type="match status" value="1"/>
</dbReference>
<dbReference type="AlphaFoldDB" id="A5B2B8"/>
<dbReference type="InterPro" id="IPR012337">
    <property type="entry name" value="RNaseH-like_sf"/>
</dbReference>
<proteinExistence type="predicted"/>